<gene>
    <name evidence="7" type="ORF">METZ01_LOCUS110402</name>
</gene>
<evidence type="ECO:0000256" key="4">
    <source>
        <dbReference type="ARBA" id="ARBA00022643"/>
    </source>
</evidence>
<reference evidence="7" key="1">
    <citation type="submission" date="2018-05" db="EMBL/GenBank/DDBJ databases">
        <authorList>
            <person name="Lanie J.A."/>
            <person name="Ng W.-L."/>
            <person name="Kazmierczak K.M."/>
            <person name="Andrzejewski T.M."/>
            <person name="Davidsen T.M."/>
            <person name="Wayne K.J."/>
            <person name="Tettelin H."/>
            <person name="Glass J.I."/>
            <person name="Rusch D."/>
            <person name="Podicherti R."/>
            <person name="Tsui H.-C.T."/>
            <person name="Winkler M.E."/>
        </authorList>
    </citation>
    <scope>NUCLEOTIDE SEQUENCE</scope>
</reference>
<keyword evidence="3" id="KW-0285">Flavoprotein</keyword>
<dbReference type="Gene3D" id="3.40.109.10">
    <property type="entry name" value="NADH Oxidase"/>
    <property type="match status" value="1"/>
</dbReference>
<keyword evidence="5" id="KW-0560">Oxidoreductase</keyword>
<evidence type="ECO:0000256" key="5">
    <source>
        <dbReference type="ARBA" id="ARBA00023002"/>
    </source>
</evidence>
<protein>
    <recommendedName>
        <fullName evidence="6">Nitroreductase domain-containing protein</fullName>
    </recommendedName>
</protein>
<evidence type="ECO:0000256" key="3">
    <source>
        <dbReference type="ARBA" id="ARBA00022630"/>
    </source>
</evidence>
<sequence>MNVYECLRSRRTVRHFSQSEVSEKTLNRILNAARWAPSSRNQQPWHLIVVRNRETLDQIGKTAKTGSFIGDAPLAIAIVMENADQPGMDAGRALQQMEIMAWSEGLGTCFVTLNTKEQASIAKILHIPDELKLITVLPFGIRSSDFKGNGTPRKPLSELVHIESFGKFMPPAN</sequence>
<proteinExistence type="inferred from homology"/>
<keyword evidence="4" id="KW-0288">FMN</keyword>
<feature type="domain" description="Nitroreductase" evidence="6">
    <location>
        <begin position="7"/>
        <end position="81"/>
    </location>
</feature>
<evidence type="ECO:0000256" key="2">
    <source>
        <dbReference type="ARBA" id="ARBA00007118"/>
    </source>
</evidence>
<dbReference type="EMBL" id="UINC01013294">
    <property type="protein sequence ID" value="SVA57548.1"/>
    <property type="molecule type" value="Genomic_DNA"/>
</dbReference>
<dbReference type="AlphaFoldDB" id="A0A381WZ50"/>
<evidence type="ECO:0000259" key="6">
    <source>
        <dbReference type="Pfam" id="PF00881"/>
    </source>
</evidence>
<dbReference type="Pfam" id="PF00881">
    <property type="entry name" value="Nitroreductase"/>
    <property type="match status" value="1"/>
</dbReference>
<dbReference type="GO" id="GO:0016491">
    <property type="term" value="F:oxidoreductase activity"/>
    <property type="evidence" value="ECO:0007669"/>
    <property type="project" value="UniProtKB-KW"/>
</dbReference>
<organism evidence="7">
    <name type="scientific">marine metagenome</name>
    <dbReference type="NCBI Taxonomy" id="408172"/>
    <lineage>
        <taxon>unclassified sequences</taxon>
        <taxon>metagenomes</taxon>
        <taxon>ecological metagenomes</taxon>
    </lineage>
</organism>
<accession>A0A381WZ50</accession>
<name>A0A381WZ50_9ZZZZ</name>
<comment type="similarity">
    <text evidence="2">Belongs to the nitroreductase family.</text>
</comment>
<dbReference type="InterPro" id="IPR029479">
    <property type="entry name" value="Nitroreductase"/>
</dbReference>
<dbReference type="SUPFAM" id="SSF55469">
    <property type="entry name" value="FMN-dependent nitroreductase-like"/>
    <property type="match status" value="1"/>
</dbReference>
<dbReference type="PANTHER" id="PTHR43673">
    <property type="entry name" value="NAD(P)H NITROREDUCTASE YDGI-RELATED"/>
    <property type="match status" value="1"/>
</dbReference>
<dbReference type="InterPro" id="IPR000415">
    <property type="entry name" value="Nitroreductase-like"/>
</dbReference>
<dbReference type="PANTHER" id="PTHR43673:SF2">
    <property type="entry name" value="NITROREDUCTASE"/>
    <property type="match status" value="1"/>
</dbReference>
<evidence type="ECO:0000256" key="1">
    <source>
        <dbReference type="ARBA" id="ARBA00001917"/>
    </source>
</evidence>
<evidence type="ECO:0000313" key="7">
    <source>
        <dbReference type="EMBL" id="SVA57548.1"/>
    </source>
</evidence>
<comment type="cofactor">
    <cofactor evidence="1">
        <name>FMN</name>
        <dbReference type="ChEBI" id="CHEBI:58210"/>
    </cofactor>
</comment>